<reference evidence="1 2" key="2">
    <citation type="submission" date="2018-03" db="EMBL/GenBank/DDBJ databases">
        <title>The ancient ancestry and fast evolution of plastids.</title>
        <authorList>
            <person name="Moore K.R."/>
            <person name="Magnabosco C."/>
            <person name="Momper L."/>
            <person name="Gold D.A."/>
            <person name="Bosak T."/>
            <person name="Fournier G.P."/>
        </authorList>
    </citation>
    <scope>NUCLEOTIDE SEQUENCE [LARGE SCALE GENOMIC DNA]</scope>
    <source>
        <strain evidence="1 2">CCAP 1448/3</strain>
    </source>
</reference>
<name>A0A2T1C9U6_9CYAN</name>
<keyword evidence="2" id="KW-1185">Reference proteome</keyword>
<dbReference type="Proteomes" id="UP000238762">
    <property type="component" value="Unassembled WGS sequence"/>
</dbReference>
<proteinExistence type="predicted"/>
<dbReference type="AlphaFoldDB" id="A0A2T1C9U6"/>
<protein>
    <submittedName>
        <fullName evidence="1">Uncharacterized protein</fullName>
    </submittedName>
</protein>
<evidence type="ECO:0000313" key="2">
    <source>
        <dbReference type="Proteomes" id="UP000238762"/>
    </source>
</evidence>
<sequence>MKTPIRRCKGGLLGVCIDPLVTDNDDWQKPQSLDFGFWILDWLRLVLAKLVILKSFWLIPLERGGLKPVFLVKLKH</sequence>
<accession>A0A2T1C9U6</accession>
<reference evidence="1 2" key="1">
    <citation type="submission" date="2018-02" db="EMBL/GenBank/DDBJ databases">
        <authorList>
            <person name="Cohen D.B."/>
            <person name="Kent A.D."/>
        </authorList>
    </citation>
    <scope>NUCLEOTIDE SEQUENCE [LARGE SCALE GENOMIC DNA]</scope>
    <source>
        <strain evidence="1 2">CCAP 1448/3</strain>
    </source>
</reference>
<dbReference type="EMBL" id="PVWJ01000005">
    <property type="protein sequence ID" value="PSB04927.1"/>
    <property type="molecule type" value="Genomic_DNA"/>
</dbReference>
<organism evidence="1 2">
    <name type="scientific">Merismopedia glauca CCAP 1448/3</name>
    <dbReference type="NCBI Taxonomy" id="1296344"/>
    <lineage>
        <taxon>Bacteria</taxon>
        <taxon>Bacillati</taxon>
        <taxon>Cyanobacteriota</taxon>
        <taxon>Cyanophyceae</taxon>
        <taxon>Synechococcales</taxon>
        <taxon>Merismopediaceae</taxon>
        <taxon>Merismopedia</taxon>
    </lineage>
</organism>
<comment type="caution">
    <text evidence="1">The sequence shown here is derived from an EMBL/GenBank/DDBJ whole genome shotgun (WGS) entry which is preliminary data.</text>
</comment>
<gene>
    <name evidence="1" type="ORF">C7B64_01480</name>
</gene>
<evidence type="ECO:0000313" key="1">
    <source>
        <dbReference type="EMBL" id="PSB04927.1"/>
    </source>
</evidence>